<dbReference type="RefSeq" id="WP_093181962.1">
    <property type="nucleotide sequence ID" value="NZ_FMYH01000002.1"/>
</dbReference>
<gene>
    <name evidence="3" type="ORF">SAMN05216410_1418</name>
</gene>
<dbReference type="EMBL" id="FMYH01000002">
    <property type="protein sequence ID" value="SDC22312.1"/>
    <property type="molecule type" value="Genomic_DNA"/>
</dbReference>
<evidence type="ECO:0000313" key="4">
    <source>
        <dbReference type="Proteomes" id="UP000199039"/>
    </source>
</evidence>
<dbReference type="Proteomes" id="UP000199039">
    <property type="component" value="Unassembled WGS sequence"/>
</dbReference>
<sequence length="185" mass="20502">MDDPLTQPMPDDAYLDRFRPHLPQPDAAVTSPDETAGPAQPVTTWDEWSLVDRDRRERRSLVTRIRGNRGAQGLAHERAVTAHRSRVRTAATVTVAVTTPLVVGWFWVIGARDASITLGSGDRSFAPFGFLLLVVTALAGVALLRWWAGIYRDRPDPLRFDPLPDSPEAPRHGSFDGSTTPPTRW</sequence>
<evidence type="ECO:0000256" key="1">
    <source>
        <dbReference type="SAM" id="MobiDB-lite"/>
    </source>
</evidence>
<feature type="region of interest" description="Disordered" evidence="1">
    <location>
        <begin position="161"/>
        <end position="185"/>
    </location>
</feature>
<keyword evidence="2" id="KW-0812">Transmembrane</keyword>
<name>A0A1G6JU84_9MICO</name>
<keyword evidence="2" id="KW-1133">Transmembrane helix</keyword>
<feature type="transmembrane region" description="Helical" evidence="2">
    <location>
        <begin position="128"/>
        <end position="148"/>
    </location>
</feature>
<feature type="compositionally biased region" description="Polar residues" evidence="1">
    <location>
        <begin position="176"/>
        <end position="185"/>
    </location>
</feature>
<protein>
    <submittedName>
        <fullName evidence="3">Uncharacterized protein</fullName>
    </submittedName>
</protein>
<dbReference type="STRING" id="1814289.SAMN05216410_1418"/>
<dbReference type="AlphaFoldDB" id="A0A1G6JU84"/>
<feature type="region of interest" description="Disordered" evidence="1">
    <location>
        <begin position="1"/>
        <end position="41"/>
    </location>
</feature>
<keyword evidence="2" id="KW-0472">Membrane</keyword>
<evidence type="ECO:0000256" key="2">
    <source>
        <dbReference type="SAM" id="Phobius"/>
    </source>
</evidence>
<accession>A0A1G6JU84</accession>
<organism evidence="3 4">
    <name type="scientific">Sanguibacter gelidistatuariae</name>
    <dbReference type="NCBI Taxonomy" id="1814289"/>
    <lineage>
        <taxon>Bacteria</taxon>
        <taxon>Bacillati</taxon>
        <taxon>Actinomycetota</taxon>
        <taxon>Actinomycetes</taxon>
        <taxon>Micrococcales</taxon>
        <taxon>Sanguibacteraceae</taxon>
        <taxon>Sanguibacter</taxon>
    </lineage>
</organism>
<evidence type="ECO:0000313" key="3">
    <source>
        <dbReference type="EMBL" id="SDC22312.1"/>
    </source>
</evidence>
<proteinExistence type="predicted"/>
<dbReference type="OrthoDB" id="9923016at2"/>
<feature type="transmembrane region" description="Helical" evidence="2">
    <location>
        <begin position="87"/>
        <end position="108"/>
    </location>
</feature>
<keyword evidence="4" id="KW-1185">Reference proteome</keyword>
<reference evidence="3 4" key="1">
    <citation type="submission" date="2016-09" db="EMBL/GenBank/DDBJ databases">
        <authorList>
            <person name="Capua I."/>
            <person name="De Benedictis P."/>
            <person name="Joannis T."/>
            <person name="Lombin L.H."/>
            <person name="Cattoli G."/>
        </authorList>
    </citation>
    <scope>NUCLEOTIDE SEQUENCE [LARGE SCALE GENOMIC DNA]</scope>
    <source>
        <strain evidence="3 4">ISLP-3</strain>
    </source>
</reference>